<reference evidence="1" key="1">
    <citation type="journal article" date="2012" name="PLoS ONE">
        <title>Gene sets for utilization of primary and secondary nutrition supplies in the distal gut of endangered iberian lynx.</title>
        <authorList>
            <person name="Alcaide M."/>
            <person name="Messina E."/>
            <person name="Richter M."/>
            <person name="Bargiela R."/>
            <person name="Peplies J."/>
            <person name="Huws S.A."/>
            <person name="Newbold C.J."/>
            <person name="Golyshin P.N."/>
            <person name="Simon M.A."/>
            <person name="Lopez G."/>
            <person name="Yakimov M.M."/>
            <person name="Ferrer M."/>
        </authorList>
    </citation>
    <scope>NUCLEOTIDE SEQUENCE</scope>
</reference>
<dbReference type="AlphaFoldDB" id="J9G6Y5"/>
<gene>
    <name evidence="1" type="ORF">EVA_09275</name>
</gene>
<dbReference type="EMBL" id="AMCI01002471">
    <property type="protein sequence ID" value="EJX02619.1"/>
    <property type="molecule type" value="Genomic_DNA"/>
</dbReference>
<comment type="caution">
    <text evidence="1">The sequence shown here is derived from an EMBL/GenBank/DDBJ whole genome shotgun (WGS) entry which is preliminary data.</text>
</comment>
<evidence type="ECO:0000313" key="1">
    <source>
        <dbReference type="EMBL" id="EJX02619.1"/>
    </source>
</evidence>
<protein>
    <submittedName>
        <fullName evidence="1">Uncharacterized protein</fullName>
    </submittedName>
</protein>
<organism evidence="1">
    <name type="scientific">gut metagenome</name>
    <dbReference type="NCBI Taxonomy" id="749906"/>
    <lineage>
        <taxon>unclassified sequences</taxon>
        <taxon>metagenomes</taxon>
        <taxon>organismal metagenomes</taxon>
    </lineage>
</organism>
<proteinExistence type="predicted"/>
<name>J9G6Y5_9ZZZZ</name>
<accession>J9G6Y5</accession>
<sequence>MGLGRLYIAAPTVHVEHERGEGLPLVVTRGDDRIAAEDAVHVGTHVGVTRKGLPDERGDVEANVLPVAARLVARPDAGEALRSRPAVKRDDIGTVMRLLGHDIIGALDAVERHGIAVADPGDVGLEGGHTAALDLVPKIAQELPLRVGIAVRGEIGLRPQAGGNALARSVIRELLEILDVRGNGVEALLAAGAIGVHTARLCITVLTVTRTIAVIGQEITQRHIVVHVAIQTMARGELGGEIGSLGDVLGLDGGSMAVQALNMRAGLHRDARAALFILRLACVLIRCRLGALDLLLAISRLSLGRPHIAVPGVVVPDIKGVLGNEDRVAGDLEVVLQQVLRNRSGGSALGGVGHEVVGVKLVSL</sequence>